<dbReference type="GO" id="GO:0005524">
    <property type="term" value="F:ATP binding"/>
    <property type="evidence" value="ECO:0007669"/>
    <property type="project" value="UniProtKB-UniRule"/>
</dbReference>
<keyword evidence="11" id="KW-1185">Reference proteome</keyword>
<dbReference type="PROSITE" id="PS50067">
    <property type="entry name" value="KINESIN_MOTOR_2"/>
    <property type="match status" value="1"/>
</dbReference>
<evidence type="ECO:0000259" key="10">
    <source>
        <dbReference type="PROSITE" id="PS50067"/>
    </source>
</evidence>
<dbReference type="PRINTS" id="PR00380">
    <property type="entry name" value="KINESINHEAVY"/>
</dbReference>
<dbReference type="GO" id="GO:0003777">
    <property type="term" value="F:microtubule motor activity"/>
    <property type="evidence" value="ECO:0007669"/>
    <property type="project" value="InterPro"/>
</dbReference>
<dbReference type="GeneID" id="120272443"/>
<keyword evidence="5" id="KW-0175">Coiled coil</keyword>
<dbReference type="PROSITE" id="PS00411">
    <property type="entry name" value="KINESIN_MOTOR_1"/>
    <property type="match status" value="1"/>
</dbReference>
<evidence type="ECO:0000256" key="5">
    <source>
        <dbReference type="ARBA" id="ARBA00023054"/>
    </source>
</evidence>
<proteinExistence type="inferred from homology"/>
<dbReference type="GO" id="GO:0007018">
    <property type="term" value="P:microtubule-based movement"/>
    <property type="evidence" value="ECO:0007669"/>
    <property type="project" value="InterPro"/>
</dbReference>
<dbReference type="RefSeq" id="XP_039135200.1">
    <property type="nucleotide sequence ID" value="XM_039279266.1"/>
</dbReference>
<evidence type="ECO:0000256" key="3">
    <source>
        <dbReference type="ARBA" id="ARBA00022741"/>
    </source>
</evidence>
<dbReference type="Pfam" id="PF11995">
    <property type="entry name" value="DUF3490"/>
    <property type="match status" value="1"/>
</dbReference>
<evidence type="ECO:0000256" key="6">
    <source>
        <dbReference type="ARBA" id="ARBA00023175"/>
    </source>
</evidence>
<evidence type="ECO:0000256" key="4">
    <source>
        <dbReference type="ARBA" id="ARBA00022840"/>
    </source>
</evidence>
<dbReference type="InterPro" id="IPR001752">
    <property type="entry name" value="Kinesin_motor_dom"/>
</dbReference>
<sequence length="911" mass="104028">MGAIGEDELAKWEKMAGVGDEERILVSVRVRPLNSIEISRNDPVDWECINNTSIIHRNGISDRTLPPSTYSFDRVFGQECTTRQVYEDAAKGVVLSVINGINSSIFAYGQTSSGKTYTMTGITEYSVSDIYDYIEKHEEREFVMKFSAIEIYNEAVRDLLSSDPSPLRLLDDPERGTIVDKLTEETLRDREHLKELLSVCEAQRQIGETSLNEMSSRSHQILRLTIESTARQFFGGENFSSLAASVNFVDLAGSERASQALSAGTRLKEGCHINRSLLTLGTVIRKLSKGRNGHIPYRDSKLTRILQSSLGGNGRTAIICTMSPARSHIEQSRNTLLFATCAKEVATSAQVNVVMSDKALVRHLQKELARLESELRSPNSAPKSSHHSEAIKERDARITKMEKEIKQLIEQRDLAQSRLDEMLLATRDWDQVSQHSTSNAQNTYDDVISISENSGMGHQSQDFSVISFESSFGSQNCKEIQLEQSKTQEEEEEVHSVSSKYNAELVHDDHQKTKKKSRDEYGDFDELCKEVQCIEMEDNKRINLLLTDETEFLVPLRSVDFTEIEQQQEVQVQVRDQGQYLIEKVNESSPFEELKNLKTNEEEVPPVKSTTMVLSRSMSCRAKLMNNSCSNSPTFIDKIEPSPYVKERRQSALEFNIELENFQEPKSKYNEIPKTVSEEDLTSISGFVDSLKAMAQIHCQEKERTISEDIGMKKTVRDVCLQAVISPCESPSRWPIEFEKKQQEIIELWHACHVSLIHRTYFFLLFKGDPADSIYLEVEQRRLSFLKNTINYNNNTSTDNKQQITLASSLKNIRREREMLSRQMQKRMTTMEREELYSKWGISLESKRRRLQLAKKLWSETNNIEHVKESAAIVAKLIGLLEPEHALKEMFGLSFAPQLTHRRSFSWKNGK</sequence>
<feature type="region of interest" description="Disordered" evidence="9">
    <location>
        <begin position="373"/>
        <end position="393"/>
    </location>
</feature>
<evidence type="ECO:0000256" key="7">
    <source>
        <dbReference type="PROSITE-ProRule" id="PRU00283"/>
    </source>
</evidence>
<dbReference type="CDD" id="cd01374">
    <property type="entry name" value="KISc_CENP_E"/>
    <property type="match status" value="1"/>
</dbReference>
<keyword evidence="4 7" id="KW-0067">ATP-binding</keyword>
<dbReference type="SMART" id="SM00129">
    <property type="entry name" value="KISc"/>
    <property type="match status" value="1"/>
</dbReference>
<dbReference type="AlphaFoldDB" id="A0AB40C8R1"/>
<dbReference type="GO" id="GO:0008017">
    <property type="term" value="F:microtubule binding"/>
    <property type="evidence" value="ECO:0007669"/>
    <property type="project" value="InterPro"/>
</dbReference>
<keyword evidence="6 7" id="KW-0505">Motor protein</keyword>
<accession>A0AB40C8R1</accession>
<name>A0AB40C8R1_DIOCR</name>
<evidence type="ECO:0000313" key="12">
    <source>
        <dbReference type="RefSeq" id="XP_039135199.1"/>
    </source>
</evidence>
<dbReference type="InterPro" id="IPR021881">
    <property type="entry name" value="NACK_C"/>
</dbReference>
<dbReference type="GO" id="GO:0005874">
    <property type="term" value="C:microtubule"/>
    <property type="evidence" value="ECO:0007669"/>
    <property type="project" value="UniProtKB-KW"/>
</dbReference>
<protein>
    <recommendedName>
        <fullName evidence="8">Kinesin-like protein</fullName>
    </recommendedName>
</protein>
<reference evidence="12 13" key="1">
    <citation type="submission" date="2025-04" db="UniProtKB">
        <authorList>
            <consortium name="RefSeq"/>
        </authorList>
    </citation>
    <scope>IDENTIFICATION</scope>
</reference>
<dbReference type="InterPro" id="IPR027640">
    <property type="entry name" value="Kinesin-like_fam"/>
</dbReference>
<evidence type="ECO:0000256" key="9">
    <source>
        <dbReference type="SAM" id="MobiDB-lite"/>
    </source>
</evidence>
<evidence type="ECO:0000313" key="11">
    <source>
        <dbReference type="Proteomes" id="UP001515500"/>
    </source>
</evidence>
<evidence type="ECO:0000256" key="1">
    <source>
        <dbReference type="ARBA" id="ARBA00007310"/>
    </source>
</evidence>
<dbReference type="Proteomes" id="UP001515500">
    <property type="component" value="Chromosome 11"/>
</dbReference>
<evidence type="ECO:0000313" key="13">
    <source>
        <dbReference type="RefSeq" id="XP_039135200.1"/>
    </source>
</evidence>
<keyword evidence="3 7" id="KW-0547">Nucleotide-binding</keyword>
<dbReference type="InterPro" id="IPR027417">
    <property type="entry name" value="P-loop_NTPase"/>
</dbReference>
<dbReference type="PANTHER" id="PTHR47968:SF18">
    <property type="entry name" value="KINESIN-LIKE PROTEIN KIN-7F"/>
    <property type="match status" value="1"/>
</dbReference>
<feature type="domain" description="Kinesin motor" evidence="10">
    <location>
        <begin position="23"/>
        <end position="345"/>
    </location>
</feature>
<dbReference type="RefSeq" id="XP_039135199.1">
    <property type="nucleotide sequence ID" value="XM_039279265.1"/>
</dbReference>
<comment type="similarity">
    <text evidence="1">Belongs to the TRAFAC class myosin-kinesin ATPase superfamily. Kinesin family. KIN-7 subfamily.</text>
</comment>
<dbReference type="InterPro" id="IPR019821">
    <property type="entry name" value="Kinesin_motor_CS"/>
</dbReference>
<evidence type="ECO:0000256" key="8">
    <source>
        <dbReference type="RuleBase" id="RU000394"/>
    </source>
</evidence>
<gene>
    <name evidence="12 13" type="primary">LOC120272443</name>
</gene>
<dbReference type="FunFam" id="3.40.850.10:FF:000016">
    <property type="entry name" value="Kinesin-like protein"/>
    <property type="match status" value="1"/>
</dbReference>
<dbReference type="InterPro" id="IPR036961">
    <property type="entry name" value="Kinesin_motor_dom_sf"/>
</dbReference>
<evidence type="ECO:0000256" key="2">
    <source>
        <dbReference type="ARBA" id="ARBA00022701"/>
    </source>
</evidence>
<dbReference type="Gene3D" id="3.40.850.10">
    <property type="entry name" value="Kinesin motor domain"/>
    <property type="match status" value="1"/>
</dbReference>
<dbReference type="Pfam" id="PF00225">
    <property type="entry name" value="Kinesin"/>
    <property type="match status" value="1"/>
</dbReference>
<feature type="binding site" evidence="7">
    <location>
        <begin position="109"/>
        <end position="116"/>
    </location>
    <ligand>
        <name>ATP</name>
        <dbReference type="ChEBI" id="CHEBI:30616"/>
    </ligand>
</feature>
<dbReference type="SUPFAM" id="SSF52540">
    <property type="entry name" value="P-loop containing nucleoside triphosphate hydrolases"/>
    <property type="match status" value="1"/>
</dbReference>
<organism evidence="11 13">
    <name type="scientific">Dioscorea cayennensis subsp. rotundata</name>
    <name type="common">White Guinea yam</name>
    <name type="synonym">Dioscorea rotundata</name>
    <dbReference type="NCBI Taxonomy" id="55577"/>
    <lineage>
        <taxon>Eukaryota</taxon>
        <taxon>Viridiplantae</taxon>
        <taxon>Streptophyta</taxon>
        <taxon>Embryophyta</taxon>
        <taxon>Tracheophyta</taxon>
        <taxon>Spermatophyta</taxon>
        <taxon>Magnoliopsida</taxon>
        <taxon>Liliopsida</taxon>
        <taxon>Dioscoreales</taxon>
        <taxon>Dioscoreaceae</taxon>
        <taxon>Dioscorea</taxon>
    </lineage>
</organism>
<keyword evidence="2 8" id="KW-0493">Microtubule</keyword>
<dbReference type="PANTHER" id="PTHR47968">
    <property type="entry name" value="CENTROMERE PROTEIN E"/>
    <property type="match status" value="1"/>
</dbReference>